<evidence type="ECO:0000313" key="2">
    <source>
        <dbReference type="Proteomes" id="UP000031512"/>
    </source>
</evidence>
<proteinExistence type="predicted"/>
<dbReference type="AlphaFoldDB" id="L1LAB8"/>
<dbReference type="GeneID" id="15804101"/>
<reference evidence="1 2" key="1">
    <citation type="journal article" date="2012" name="BMC Genomics">
        <title>Comparative genomic analysis and phylogenetic position of Theileria equi.</title>
        <authorList>
            <person name="Kappmeyer L.S."/>
            <person name="Thiagarajan M."/>
            <person name="Herndon D.R."/>
            <person name="Ramsay J.D."/>
            <person name="Caler E."/>
            <person name="Djikeng A."/>
            <person name="Gillespie J.J."/>
            <person name="Lau A.O."/>
            <person name="Roalson E.H."/>
            <person name="Silva J.C."/>
            <person name="Silva M.G."/>
            <person name="Suarez C.E."/>
            <person name="Ueti M.W."/>
            <person name="Nene V.M."/>
            <person name="Mealey R.H."/>
            <person name="Knowles D.P."/>
            <person name="Brayton K.A."/>
        </authorList>
    </citation>
    <scope>NUCLEOTIDE SEQUENCE [LARGE SCALE GENOMIC DNA]</scope>
    <source>
        <strain evidence="1 2">WA</strain>
    </source>
</reference>
<comment type="caution">
    <text evidence="1">The sequence shown here is derived from an EMBL/GenBank/DDBJ whole genome shotgun (WGS) entry which is preliminary data.</text>
</comment>
<organism evidence="1 2">
    <name type="scientific">Theileria equi strain WA</name>
    <dbReference type="NCBI Taxonomy" id="1537102"/>
    <lineage>
        <taxon>Eukaryota</taxon>
        <taxon>Sar</taxon>
        <taxon>Alveolata</taxon>
        <taxon>Apicomplexa</taxon>
        <taxon>Aconoidasida</taxon>
        <taxon>Piroplasmida</taxon>
        <taxon>Theileriidae</taxon>
        <taxon>Theileria</taxon>
    </lineage>
</organism>
<name>L1LAB8_THEEQ</name>
<dbReference type="RefSeq" id="XP_004831651.1">
    <property type="nucleotide sequence ID" value="XM_004831594.1"/>
</dbReference>
<keyword evidence="2" id="KW-1185">Reference proteome</keyword>
<gene>
    <name evidence="1" type="ORF">BEWA_046630</name>
</gene>
<sequence length="464" mass="52355">MVQVNTVDVDIYRGYQGDKIIQQYRQKCYISGNGRVNIDIESRPNLIYYRVITHTPEGGHSIETIKSTHCLTNFSPPPSNKTSVTVFYSLSDPTHETPLIVEFGDLKNEYYTTEDGNKWTKARNITVEHLKKHLDEQNCKRRNFHVIDISKKSSASDYKCPGCNEQVSVSSFSPTSGYTYYTHSIRDYYIGELRYNTEDQTGLTCSSMITKVHVYWYKDDEKPLLICLSGGNSFWYKREALSSKAWTEVSKDRPSSISDEPNILRILLGYHSPEVTINVGYRNGLDRSGKSSTYRDNSETISIRRDDVMVGNKSTGYIGFTHSVSGKSWFKVREIKHGETQLTSIKLPCIFTSVEVYYHGKDPSDEKKLLLIGLEKMNGQNKHVYYSRPLVTGGTWAMEEHSIQLEQNKLRQMLDALKMAHFPESPTTTIVGSSVGSGLGGAGLGALAVWKGPSLLARLITKAL</sequence>
<accession>L1LAB8</accession>
<protein>
    <submittedName>
        <fullName evidence="1">Uncharacterized protein</fullName>
    </submittedName>
</protein>
<dbReference type="VEuPathDB" id="PiroplasmaDB:BEWA_046630"/>
<evidence type="ECO:0000313" key="1">
    <source>
        <dbReference type="EMBL" id="EKX72199.1"/>
    </source>
</evidence>
<dbReference type="Proteomes" id="UP000031512">
    <property type="component" value="Unassembled WGS sequence"/>
</dbReference>
<dbReference type="EMBL" id="ACOU01000007">
    <property type="protein sequence ID" value="EKX72199.1"/>
    <property type="molecule type" value="Genomic_DNA"/>
</dbReference>
<dbReference type="KEGG" id="beq:BEWA_046630"/>